<dbReference type="GO" id="GO:0106274">
    <property type="term" value="F:NAD+-protein-arginine ADP-ribosyltransferase activity"/>
    <property type="evidence" value="ECO:0007669"/>
    <property type="project" value="UniProtKB-EC"/>
</dbReference>
<evidence type="ECO:0000259" key="6">
    <source>
        <dbReference type="Pfam" id="PF12256"/>
    </source>
</evidence>
<dbReference type="PANTHER" id="PTHR32305:SF15">
    <property type="entry name" value="PROTEIN RHSA-RELATED"/>
    <property type="match status" value="1"/>
</dbReference>
<proteinExistence type="predicted"/>
<dbReference type="GO" id="GO:0005576">
    <property type="term" value="C:extracellular region"/>
    <property type="evidence" value="ECO:0007669"/>
    <property type="project" value="UniProtKB-SubCell"/>
</dbReference>
<dbReference type="InterPro" id="IPR003284">
    <property type="entry name" value="Sal_SpvB"/>
</dbReference>
<name>A0A0M6XU85_9RHOB</name>
<evidence type="ECO:0000256" key="2">
    <source>
        <dbReference type="ARBA" id="ARBA00022525"/>
    </source>
</evidence>
<protein>
    <submittedName>
        <fullName evidence="7">Mono(ADP-ribosyl)transferase SpvB</fullName>
        <ecNumber evidence="7">2.4.2.31</ecNumber>
    </submittedName>
</protein>
<feature type="region of interest" description="Disordered" evidence="4">
    <location>
        <begin position="2254"/>
        <end position="2276"/>
    </location>
</feature>
<dbReference type="NCBIfam" id="TIGR03696">
    <property type="entry name" value="Rhs_assc_core"/>
    <property type="match status" value="1"/>
</dbReference>
<gene>
    <name evidence="7" type="primary">spvB</name>
    <name evidence="7" type="ORF">JAN5088_03456</name>
</gene>
<dbReference type="Pfam" id="PF03534">
    <property type="entry name" value="SpvB"/>
    <property type="match status" value="1"/>
</dbReference>
<dbReference type="RefSeq" id="WP_158448508.1">
    <property type="nucleotide sequence ID" value="NZ_CXPG01000024.1"/>
</dbReference>
<dbReference type="InterPro" id="IPR028994">
    <property type="entry name" value="Integrin_alpha_N"/>
</dbReference>
<dbReference type="InterPro" id="IPR022044">
    <property type="entry name" value="TcdB_toxin_mid/C"/>
</dbReference>
<evidence type="ECO:0000313" key="8">
    <source>
        <dbReference type="Proteomes" id="UP000048908"/>
    </source>
</evidence>
<feature type="domain" description="Insecticide toxin TcdB middle/N-terminal" evidence="6">
    <location>
        <begin position="646"/>
        <end position="787"/>
    </location>
</feature>
<evidence type="ECO:0000256" key="1">
    <source>
        <dbReference type="ARBA" id="ARBA00004613"/>
    </source>
</evidence>
<keyword evidence="2" id="KW-0964">Secreted</keyword>
<evidence type="ECO:0000313" key="7">
    <source>
        <dbReference type="EMBL" id="CTQ34660.1"/>
    </source>
</evidence>
<evidence type="ECO:0000256" key="3">
    <source>
        <dbReference type="ARBA" id="ARBA00023026"/>
    </source>
</evidence>
<dbReference type="InterPro" id="IPR050708">
    <property type="entry name" value="T6SS_VgrG/RHS"/>
</dbReference>
<comment type="subcellular location">
    <subcellularLocation>
        <location evidence="1">Secreted</location>
    </subcellularLocation>
</comment>
<sequence length="2719" mass="291320">MSAGPPLPDFAPGPVGFGESLDVAPGQGSATLTVPLPFAIDRTGNAPPLSLVHTGGGNSIAGLGWSLDPPTITRLGDRGAPRYDDTDRFSLTGVGELSPLLERAGDRWQPVRRQQGQIRIDSFRPVTGAAEHVIERWTDRATGIARWRVAKSDGGVAIYGETPAARLADPMRPARILCWHLEHHRDAQGNAAQFIYKPEDFANVPRTSAAEAKRMRGPDPAATYLKRVRYANRVPFDPDTPAADLQFRLEVVFDYGEHDTDAPATAGDETAPWLLRPDPFSTYPGFEIRRYRRCRALLLFNRYPAVAPADQLTDIVRLAFQPDEAAAAGSRLQSVTRTGRRGDEGWTAMAPPLTFRYSAVRPASSPRQLQAEDGTPFRAAAAPQWTDPFGEGIRHALFRRGTAWALRRNLGGGRFGPEEQLYSLPSTTIVGRGVLGDVETDGARDIVVASPATAGFHRYDAGRENWDAMRSFDRVARPGTTGPGLMDCSGNGQTDLLLGGGDDIVWIESDGRAGDHLPQRRAGAADGPPSLAPAPGRGIFVADMTGSGLADVVLMHNGQVTYWPNLGHGDFGPAVPVAGAPLFDHSDEYDPFRVRFADITGTGVPDLLYLGPDRTEVWENLSGNGFRRAADLPGLTMPHAAQGAELVDLLADGTLCLVSFSGLPGDSSAPVSYLPMMTDGPPGRLIGYANNIGGEVSIGYTSSASHYLAASASGDRWPMPLAAHPIVVQRIERTDHVTGALTVERFTYHDGLSDPESGGLSHFGMVERHDSEAPGPGGGDVTAATVRTWFHAGEREDARMMARRDSQVFSGDPEARPLTASSTETGAWPGAGSDLRTRRAALRSLQGQGIRQEVYANRDFGAPYQVSESRYRVLPVQPATSAPAGRRGGTMLLPAETLVHVYEGGTGDARIEHTLHLAADSFGRTIELATVAYGRRGARAVHPDQAVTHIDLQVTTAAHAEGAAAATLHAASDRMLDTTLSRERFALTGIALDGDGYLTAATLKPQADTARLAMIDFDADPAAVPPGPTARRIDWERLFYQDDAGAPTQDAGAMADPRRLDHTQLAAFPDTLRASALPDQVDAAMLTGLGYLADAGYWWRRSARHGYRPTADFGLLDSMTDPLGAREALEYDSELRSVAAITDASGLRTTVETDYIALQPMRRIDPSGVVGEVRFDPFGRVRARSSRGRTLQADGNAVLAGDGDLAGHDPRSGTDLTAAIADPAAFVQTAGAAALYDDLAWFTHVNGGGDPATAPPAAMARFTRTEHHRDAPNAPLEILVHHLAGSGHPAQMKRRVARGAVFRPMAGGAVEDVPDAADRWLVAGRQVPNAKGLTLRSHAPLHAVGPGFEPIGLFDAVGRATIMHYDPMGRLDGSETPAGFRTEARRTPWALVTYDENDSAARSRAVTERIPAGEIAEPATLAAIQGAEAHRDTPITAHLDAKGRQFLTETLLVAGGPPARTHLAYDAMGRTAALTDPRQFAANGGRAPGAEVASARYIRDMQGVPLVETTADAGTTRTLTDTLQQIAHLWEASGVHLVNTRDVLGRITAVQGETDGDGLRTLEEHRYEGADAAAQDRNTIGRLVETRDQAGLRQVLRYDHAGRALETTRRYAEAYRTEIDWSAAPALETEIFRTRASYDALGRKTREHRADGSEQRTTYETGGTIATVRIRAADGAVDETVFQGAIEDARADRISESYGNGTITTLTHEADTGRLSRQVTRRGVVKIAELDYAYDPVGNLTCRRNRTRGHILSNLPPVPAGQEADRFSYDAHYRLTEATGWTHMAFAATGTQGRSPGLVGGARRISLNDGQMLRPYRRTYRWDTANNLQEMRQLSAAGNFTRSMWVDPVSNRSITRDGPGGLARQDPGRMFDAAGRLATLDHLAAMRWSAFDKLAAAVVIARPGGIDDAEYYVYDSTGQRARKVEERYEGGARVVIETRYLGGCRITRRRRDGTLLFARHSSDALHGTRVLGVVHHWVQDSQNREVDADGTTAIRYSVGIQGGHLQLVLDGAGRVVSYEEHAPFGETMFVAGDNIRDLLPRQHRFAARERDDATGFVAFPFRYLAPWLCRWISPDPLGAGDGPNLYAYAHGNPVTYRDDLGLETDAERRSRQWQELMSHVVSFESLPRDVQAEARSGWLQASALGAQVYIMDQSRAGLHEVSDPAATLAGVEAGTMTAIRTISPEAAELRQALDSLSDLTRSFEEMGENSPFRPENIPDAVPVGDSDAAVTPATPAAASATTSDIGINVPANAATTPARTDAGGTPSAEGNGPEVPGVSVSAAARAASMVPGASPNFVSPDLPPEALLWGDSGEARASLLARPEFQNGQVPRDYGLDGLSQDRLDDVHQGVQSQSPSHRATLNQPIEATPLPEGVTPGQIDPFGPTNGQYGHVGPYSRMTSAETGRGADYLDQDNPLPGERLTEREHGAAGAQLEEVARNPDGTTRYTRSGQGRSYHNDIAYWNDRDAALDKTHGGATADNAVTSRMQVDTAAGRGHDVAGTFVDARENAQRARIATNSPVPAASIDTAIYHQMANFHGNDRGATAEFLAGADPDELARYGDDLDAAFDATFSIDAPSVPDVPNPGRGARALGAVKAGGRVALEALGPLGTGMSAYSFATANTTEDRILTGADLTADLIGYAGPVGAVFSISYGVTRAVDEGIGWASREYLGSDLSPTAVISDGLVEADQALTSLWADPSKPAYTQTIGWKIADWMDSL</sequence>
<keyword evidence="8" id="KW-1185">Reference proteome</keyword>
<accession>A0A0M6XU85</accession>
<evidence type="ECO:0000259" key="5">
    <source>
        <dbReference type="Pfam" id="PF12255"/>
    </source>
</evidence>
<dbReference type="EMBL" id="CXPG01000024">
    <property type="protein sequence ID" value="CTQ34660.1"/>
    <property type="molecule type" value="Genomic_DNA"/>
</dbReference>
<dbReference type="InterPro" id="IPR022385">
    <property type="entry name" value="Rhs_assc_core"/>
</dbReference>
<keyword evidence="7" id="KW-0328">Glycosyltransferase</keyword>
<dbReference type="Gene3D" id="2.180.10.10">
    <property type="entry name" value="RHS repeat-associated core"/>
    <property type="match status" value="1"/>
</dbReference>
<dbReference type="GO" id="GO:0005737">
    <property type="term" value="C:cytoplasm"/>
    <property type="evidence" value="ECO:0007669"/>
    <property type="project" value="InterPro"/>
</dbReference>
<feature type="region of interest" description="Disordered" evidence="4">
    <location>
        <begin position="2352"/>
        <end position="2373"/>
    </location>
</feature>
<feature type="compositionally biased region" description="Polar residues" evidence="4">
    <location>
        <begin position="2352"/>
        <end position="2366"/>
    </location>
</feature>
<dbReference type="EC" id="2.4.2.31" evidence="7"/>
<dbReference type="PANTHER" id="PTHR32305">
    <property type="match status" value="1"/>
</dbReference>
<dbReference type="OrthoDB" id="7876417at2"/>
<dbReference type="Pfam" id="PF12256">
    <property type="entry name" value="TcdB_toxin_midN"/>
    <property type="match status" value="1"/>
</dbReference>
<dbReference type="Pfam" id="PF12255">
    <property type="entry name" value="TcdB_toxin_midC"/>
    <property type="match status" value="1"/>
</dbReference>
<dbReference type="InterPro" id="IPR022045">
    <property type="entry name" value="TcdB_toxin_mid/N"/>
</dbReference>
<reference evidence="7 8" key="1">
    <citation type="submission" date="2015-07" db="EMBL/GenBank/DDBJ databases">
        <authorList>
            <person name="Noorani M."/>
        </authorList>
    </citation>
    <scope>NUCLEOTIDE SEQUENCE [LARGE SCALE GENOMIC DNA]</scope>
    <source>
        <strain evidence="7 8">CECT 5088</strain>
    </source>
</reference>
<evidence type="ECO:0000256" key="4">
    <source>
        <dbReference type="SAM" id="MobiDB-lite"/>
    </source>
</evidence>
<keyword evidence="3" id="KW-0843">Virulence</keyword>
<feature type="domain" description="Insecticide toxin TcdB middle/C-terminal" evidence="5">
    <location>
        <begin position="842"/>
        <end position="949"/>
    </location>
</feature>
<dbReference type="STRING" id="282197.SAMN04488517_1092"/>
<feature type="region of interest" description="Disordered" evidence="4">
    <location>
        <begin position="806"/>
        <end position="833"/>
    </location>
</feature>
<dbReference type="Proteomes" id="UP000048908">
    <property type="component" value="Unassembled WGS sequence"/>
</dbReference>
<organism evidence="7 8">
    <name type="scientific">Jannaschia rubra</name>
    <dbReference type="NCBI Taxonomy" id="282197"/>
    <lineage>
        <taxon>Bacteria</taxon>
        <taxon>Pseudomonadati</taxon>
        <taxon>Pseudomonadota</taxon>
        <taxon>Alphaproteobacteria</taxon>
        <taxon>Rhodobacterales</taxon>
        <taxon>Roseobacteraceae</taxon>
        <taxon>Jannaschia</taxon>
    </lineage>
</organism>
<keyword evidence="7" id="KW-0808">Transferase</keyword>
<dbReference type="SUPFAM" id="SSF69318">
    <property type="entry name" value="Integrin alpha N-terminal domain"/>
    <property type="match status" value="1"/>
</dbReference>